<dbReference type="InterPro" id="IPR038765">
    <property type="entry name" value="Papain-like_cys_pep_sf"/>
</dbReference>
<dbReference type="SUPFAM" id="SSF54001">
    <property type="entry name" value="Cysteine proteinases"/>
    <property type="match status" value="1"/>
</dbReference>
<evidence type="ECO:0000256" key="1">
    <source>
        <dbReference type="SAM" id="Coils"/>
    </source>
</evidence>
<accession>A0A5E4GEW6</accession>
<reference evidence="3" key="1">
    <citation type="journal article" date="2020" name="Plant J.">
        <title>Transposons played a major role in the diversification between the closely related almond and peach genomes: results from the almond genome sequence.</title>
        <authorList>
            <person name="Alioto T."/>
            <person name="Alexiou K.G."/>
            <person name="Bardil A."/>
            <person name="Barteri F."/>
            <person name="Castanera R."/>
            <person name="Cruz F."/>
            <person name="Dhingra A."/>
            <person name="Duval H."/>
            <person name="Fernandez I Marti A."/>
            <person name="Frias L."/>
            <person name="Galan B."/>
            <person name="Garcia J.L."/>
            <person name="Howad W."/>
            <person name="Gomez-Garrido J."/>
            <person name="Gut M."/>
            <person name="Julca I."/>
            <person name="Morata J."/>
            <person name="Puigdomenech P."/>
            <person name="Ribeca P."/>
            <person name="Rubio Cabetas M.J."/>
            <person name="Vlasova A."/>
            <person name="Wirthensohn M."/>
            <person name="Garcia-Mas J."/>
            <person name="Gabaldon T."/>
            <person name="Casacuberta J.M."/>
            <person name="Arus P."/>
        </authorList>
    </citation>
    <scope>NUCLEOTIDE SEQUENCE [LARGE SCALE GENOMIC DNA]</scope>
    <source>
        <strain evidence="3">cv. Texas</strain>
    </source>
</reference>
<name>A0A5E4GEW6_PRUDU</name>
<dbReference type="Proteomes" id="UP000327085">
    <property type="component" value="Chromosome 6"/>
</dbReference>
<gene>
    <name evidence="2" type="ORF">ALMOND_2B004179</name>
</gene>
<dbReference type="AlphaFoldDB" id="A0A5E4GEW6"/>
<proteinExistence type="predicted"/>
<dbReference type="Gene3D" id="3.40.395.10">
    <property type="entry name" value="Adenoviral Proteinase, Chain A"/>
    <property type="match status" value="1"/>
</dbReference>
<keyword evidence="1" id="KW-0175">Coiled coil</keyword>
<sequence length="341" mass="38974">MARKEYRSLEYRKSDNDIVSILECFDKEKKKDGLQGFEQKGFGGTNMHGSVEESDFVRLEIKAKDETSAPTERTQIVEIFSNSGGKTSEKPIKFIDDFDLIKAFQLLPTQLMECIRKNLKTNKDLLTENERLKKEIAKLHKGKGKDESPEPRTKPIGVRILRVGKCLSLHEADIFKKYLDANNPMDAFWHGVRSVVYRKDALRLLNEEAVSIQVMDSFLEILNSDQMVVPRGQLKSCFLPTFGSELMKCRDEVGKVAVYVEVVLKNLQENDLLFIPIIHVKEEHFTFADVGVAVMYMIKTLSEGKALENVFPIGAMKNMRVHVLGKFINDEDGCWDAYRIN</sequence>
<evidence type="ECO:0000313" key="3">
    <source>
        <dbReference type="Proteomes" id="UP000327085"/>
    </source>
</evidence>
<organism evidence="2 3">
    <name type="scientific">Prunus dulcis</name>
    <name type="common">Almond</name>
    <name type="synonym">Amygdalus dulcis</name>
    <dbReference type="NCBI Taxonomy" id="3755"/>
    <lineage>
        <taxon>Eukaryota</taxon>
        <taxon>Viridiplantae</taxon>
        <taxon>Streptophyta</taxon>
        <taxon>Embryophyta</taxon>
        <taxon>Tracheophyta</taxon>
        <taxon>Spermatophyta</taxon>
        <taxon>Magnoliopsida</taxon>
        <taxon>eudicotyledons</taxon>
        <taxon>Gunneridae</taxon>
        <taxon>Pentapetalae</taxon>
        <taxon>rosids</taxon>
        <taxon>fabids</taxon>
        <taxon>Rosales</taxon>
        <taxon>Rosaceae</taxon>
        <taxon>Amygdaloideae</taxon>
        <taxon>Amygdaleae</taxon>
        <taxon>Prunus</taxon>
    </lineage>
</organism>
<dbReference type="EMBL" id="CABIKO010000640">
    <property type="protein sequence ID" value="VVA38409.1"/>
    <property type="molecule type" value="Genomic_DNA"/>
</dbReference>
<protein>
    <submittedName>
        <fullName evidence="2">PREDICTED: LOC110748391 partial</fullName>
    </submittedName>
</protein>
<dbReference type="Gramene" id="VVA38409">
    <property type="protein sequence ID" value="VVA38409"/>
    <property type="gene ID" value="Prudul26B004179"/>
</dbReference>
<evidence type="ECO:0000313" key="2">
    <source>
        <dbReference type="EMBL" id="VVA38409.1"/>
    </source>
</evidence>
<feature type="coiled-coil region" evidence="1">
    <location>
        <begin position="115"/>
        <end position="142"/>
    </location>
</feature>
<dbReference type="InParanoid" id="A0A5E4GEW6"/>